<proteinExistence type="predicted"/>
<dbReference type="Proteomes" id="UP000234891">
    <property type="component" value="Unassembled WGS sequence"/>
</dbReference>
<evidence type="ECO:0000313" key="3">
    <source>
        <dbReference type="Proteomes" id="UP000234891"/>
    </source>
</evidence>
<reference evidence="2 3" key="1">
    <citation type="journal article" date="2017" name="Genome Med.">
        <title>A novel Ruminococcus gnavus clade enriched in inflammatory bowel disease patients.</title>
        <authorList>
            <person name="Hall A.B."/>
            <person name="Yassour M."/>
            <person name="Sauk J."/>
            <person name="Garner A."/>
            <person name="Jiang X."/>
            <person name="Arthur T."/>
            <person name="Lagoudas G.K."/>
            <person name="Vatanen T."/>
            <person name="Fornelos N."/>
            <person name="Wilson R."/>
            <person name="Bertha M."/>
            <person name="Cohen M."/>
            <person name="Garber J."/>
            <person name="Khalili H."/>
            <person name="Gevers D."/>
            <person name="Ananthakrishnan A.N."/>
            <person name="Kugathasan S."/>
            <person name="Lander E.S."/>
            <person name="Blainey P."/>
            <person name="Vlamakis H."/>
            <person name="Xavier R.J."/>
            <person name="Huttenhower C."/>
        </authorList>
    </citation>
    <scope>NUCLEOTIDE SEQUENCE [LARGE SCALE GENOMIC DNA]</scope>
    <source>
        <strain evidence="2 3">RJX1124</strain>
    </source>
</reference>
<dbReference type="AlphaFoldDB" id="A0A2N5P7Z7"/>
<gene>
    <name evidence="2" type="ORF">CDL26_12770</name>
</gene>
<dbReference type="InterPro" id="IPR056906">
    <property type="entry name" value="ORF2/G2P_dom"/>
</dbReference>
<protein>
    <recommendedName>
        <fullName evidence="1">Replication-associated protein ORF2/G2P domain-containing protein</fullName>
    </recommendedName>
</protein>
<comment type="caution">
    <text evidence="2">The sequence shown here is derived from an EMBL/GenBank/DDBJ whole genome shotgun (WGS) entry which is preliminary data.</text>
</comment>
<organism evidence="2 3">
    <name type="scientific">Mediterraneibacter gnavus</name>
    <name type="common">Ruminococcus gnavus</name>
    <dbReference type="NCBI Taxonomy" id="33038"/>
    <lineage>
        <taxon>Bacteria</taxon>
        <taxon>Bacillati</taxon>
        <taxon>Bacillota</taxon>
        <taxon>Clostridia</taxon>
        <taxon>Lachnospirales</taxon>
        <taxon>Lachnospiraceae</taxon>
        <taxon>Mediterraneibacter</taxon>
    </lineage>
</organism>
<accession>A0A2N5P7Z7</accession>
<evidence type="ECO:0000259" key="1">
    <source>
        <dbReference type="Pfam" id="PF23343"/>
    </source>
</evidence>
<dbReference type="RefSeq" id="WP_101871168.1">
    <property type="nucleotide sequence ID" value="NZ_NIHS01000027.1"/>
</dbReference>
<dbReference type="Pfam" id="PF23343">
    <property type="entry name" value="REP_ORF2-G2P"/>
    <property type="match status" value="1"/>
</dbReference>
<dbReference type="EMBL" id="NIHS01000027">
    <property type="protein sequence ID" value="PLT71252.1"/>
    <property type="molecule type" value="Genomic_DNA"/>
</dbReference>
<name>A0A2N5P7Z7_MEDGN</name>
<evidence type="ECO:0000313" key="2">
    <source>
        <dbReference type="EMBL" id="PLT71252.1"/>
    </source>
</evidence>
<sequence>MTEKINNSSNTYISKVDKVKITSADNVTICITNHIIDVTVTRKRNTKGFSDIEKIDKDHYVVKSTGEIKEYAHVEKSQEMIASNRRKSMNKKFSYLRQYINMNFKGEECERQITLTYAEPTDDMAKCKNDFKKFWKRFLYRYGEMEYIAVFEPHQKGTWHIHVLVKKDSVQRLKLLKNEVEKIWGNGYIRISDFRNHNDIGLYFCNLLGEDISKDKKKKSSRLEYYPLHAKIYTSSKGLAKPTLLHIDDEELKEIVGNRKPCFEQGYSIRMCDTDHEVNRIGRITYNDKVNPYNE</sequence>
<feature type="domain" description="Replication-associated protein ORF2/G2P" evidence="1">
    <location>
        <begin position="112"/>
        <end position="196"/>
    </location>
</feature>